<dbReference type="AlphaFoldDB" id="A0A9N7ZCC4"/>
<name>A0A9N7ZCC4_PLEPL</name>
<reference evidence="2" key="1">
    <citation type="submission" date="2020-03" db="EMBL/GenBank/DDBJ databases">
        <authorList>
            <person name="Weist P."/>
        </authorList>
    </citation>
    <scope>NUCLEOTIDE SEQUENCE</scope>
</reference>
<feature type="region of interest" description="Disordered" evidence="1">
    <location>
        <begin position="35"/>
        <end position="87"/>
    </location>
</feature>
<comment type="caution">
    <text evidence="2">The sequence shown here is derived from an EMBL/GenBank/DDBJ whole genome shotgun (WGS) entry which is preliminary data.</text>
</comment>
<evidence type="ECO:0000313" key="3">
    <source>
        <dbReference type="Proteomes" id="UP001153269"/>
    </source>
</evidence>
<evidence type="ECO:0000313" key="2">
    <source>
        <dbReference type="EMBL" id="CAB1458791.1"/>
    </source>
</evidence>
<protein>
    <submittedName>
        <fullName evidence="2">Uncharacterized protein</fullName>
    </submittedName>
</protein>
<feature type="compositionally biased region" description="Low complexity" evidence="1">
    <location>
        <begin position="62"/>
        <end position="74"/>
    </location>
</feature>
<keyword evidence="3" id="KW-1185">Reference proteome</keyword>
<evidence type="ECO:0000256" key="1">
    <source>
        <dbReference type="SAM" id="MobiDB-lite"/>
    </source>
</evidence>
<organism evidence="2 3">
    <name type="scientific">Pleuronectes platessa</name>
    <name type="common">European plaice</name>
    <dbReference type="NCBI Taxonomy" id="8262"/>
    <lineage>
        <taxon>Eukaryota</taxon>
        <taxon>Metazoa</taxon>
        <taxon>Chordata</taxon>
        <taxon>Craniata</taxon>
        <taxon>Vertebrata</taxon>
        <taxon>Euteleostomi</taxon>
        <taxon>Actinopterygii</taxon>
        <taxon>Neopterygii</taxon>
        <taxon>Teleostei</taxon>
        <taxon>Neoteleostei</taxon>
        <taxon>Acanthomorphata</taxon>
        <taxon>Carangaria</taxon>
        <taxon>Pleuronectiformes</taxon>
        <taxon>Pleuronectoidei</taxon>
        <taxon>Pleuronectidae</taxon>
        <taxon>Pleuronectes</taxon>
    </lineage>
</organism>
<dbReference type="EMBL" id="CADEAL010004402">
    <property type="protein sequence ID" value="CAB1458791.1"/>
    <property type="molecule type" value="Genomic_DNA"/>
</dbReference>
<sequence length="87" mass="9214">MSYERQARVLPVPVATSLHIEIKPSECRAALNPLAAAGGGREGGGRHSSPCRALVQDNHRQPLLTSTPSPITLLRQCRPAANPGRGP</sequence>
<gene>
    <name evidence="2" type="ORF">PLEPLA_LOCUS46624</name>
</gene>
<accession>A0A9N7ZCC4</accession>
<dbReference type="Proteomes" id="UP001153269">
    <property type="component" value="Unassembled WGS sequence"/>
</dbReference>
<proteinExistence type="predicted"/>